<comment type="subcellular location">
    <subcellularLocation>
        <location evidence="1">Bacterial flagellum basal body</location>
    </subcellularLocation>
    <subcellularLocation>
        <location evidence="2">Cell membrane</location>
        <topology evidence="2">Peripheral membrane protein</topology>
    </subcellularLocation>
</comment>
<dbReference type="PANTHER" id="PTHR30034">
    <property type="entry name" value="FLAGELLAR MOTOR SWITCH PROTEIN FLIM"/>
    <property type="match status" value="1"/>
</dbReference>
<dbReference type="RefSeq" id="WP_128627148.1">
    <property type="nucleotide sequence ID" value="NZ_RKST01000011.1"/>
</dbReference>
<dbReference type="AlphaFoldDB" id="A0A432V5U9"/>
<evidence type="ECO:0000256" key="5">
    <source>
        <dbReference type="ARBA" id="ARBA00022475"/>
    </source>
</evidence>
<dbReference type="GO" id="GO:0071978">
    <property type="term" value="P:bacterial-type flagellum-dependent swarming motility"/>
    <property type="evidence" value="ECO:0007669"/>
    <property type="project" value="TreeGrafter"/>
</dbReference>
<protein>
    <recommendedName>
        <fullName evidence="4">Flagellar motor switch protein FliM</fullName>
    </recommendedName>
</protein>
<dbReference type="SUPFAM" id="SSF101801">
    <property type="entry name" value="Surface presentation of antigens (SPOA)"/>
    <property type="match status" value="1"/>
</dbReference>
<dbReference type="InterPro" id="IPR028976">
    <property type="entry name" value="CheC-like_sf"/>
</dbReference>
<keyword evidence="9" id="KW-0975">Bacterial flagellum</keyword>
<dbReference type="Pfam" id="PF01052">
    <property type="entry name" value="FliMN_C"/>
    <property type="match status" value="1"/>
</dbReference>
<name>A0A432V5U9_9HYPH</name>
<evidence type="ECO:0000256" key="7">
    <source>
        <dbReference type="ARBA" id="ARBA00022779"/>
    </source>
</evidence>
<keyword evidence="8" id="KW-0472">Membrane</keyword>
<keyword evidence="7" id="KW-0283">Flagellar rotation</keyword>
<evidence type="ECO:0000256" key="10">
    <source>
        <dbReference type="ARBA" id="ARBA00025044"/>
    </source>
</evidence>
<keyword evidence="12" id="KW-0969">Cilium</keyword>
<organism evidence="12 13">
    <name type="scientific">Borborobacter arsenicus</name>
    <dbReference type="NCBI Taxonomy" id="1851146"/>
    <lineage>
        <taxon>Bacteria</taxon>
        <taxon>Pseudomonadati</taxon>
        <taxon>Pseudomonadota</taxon>
        <taxon>Alphaproteobacteria</taxon>
        <taxon>Hyphomicrobiales</taxon>
        <taxon>Phyllobacteriaceae</taxon>
        <taxon>Borborobacter</taxon>
    </lineage>
</organism>
<dbReference type="Gene3D" id="2.30.330.10">
    <property type="entry name" value="SpoA-like"/>
    <property type="match status" value="1"/>
</dbReference>
<evidence type="ECO:0000256" key="4">
    <source>
        <dbReference type="ARBA" id="ARBA00021898"/>
    </source>
</evidence>
<feature type="domain" description="Flagellar motor switch protein FliN-like C-terminal" evidence="11">
    <location>
        <begin position="227"/>
        <end position="297"/>
    </location>
</feature>
<keyword evidence="12" id="KW-0966">Cell projection</keyword>
<evidence type="ECO:0000259" key="11">
    <source>
        <dbReference type="Pfam" id="PF01052"/>
    </source>
</evidence>
<keyword evidence="13" id="KW-1185">Reference proteome</keyword>
<gene>
    <name evidence="12" type="ORF">EET67_12965</name>
</gene>
<evidence type="ECO:0000256" key="1">
    <source>
        <dbReference type="ARBA" id="ARBA00004117"/>
    </source>
</evidence>
<dbReference type="GO" id="GO:0050918">
    <property type="term" value="P:positive chemotaxis"/>
    <property type="evidence" value="ECO:0007669"/>
    <property type="project" value="TreeGrafter"/>
</dbReference>
<comment type="function">
    <text evidence="10">FliM is one of three proteins (FliG, FliN, FliM) that forms the rotor-mounted switch complex (C ring), located at the base of the basal body. This complex interacts with the CheY and CheZ chemotaxis proteins, in addition to contacting components of the motor that determine the direction of flagellar rotation.</text>
</comment>
<evidence type="ECO:0000256" key="6">
    <source>
        <dbReference type="ARBA" id="ARBA00022500"/>
    </source>
</evidence>
<evidence type="ECO:0000256" key="2">
    <source>
        <dbReference type="ARBA" id="ARBA00004202"/>
    </source>
</evidence>
<evidence type="ECO:0000313" key="12">
    <source>
        <dbReference type="EMBL" id="RUM97556.1"/>
    </source>
</evidence>
<reference evidence="12 13" key="1">
    <citation type="submission" date="2018-11" db="EMBL/GenBank/DDBJ databases">
        <title>Pseudaminobacter arsenicus sp. nov., an arsenic-resistant bacterium isolated from arsenic-rich aquifers.</title>
        <authorList>
            <person name="Mu Y."/>
        </authorList>
    </citation>
    <scope>NUCLEOTIDE SEQUENCE [LARGE SCALE GENOMIC DNA]</scope>
    <source>
        <strain evidence="12 13">CB3</strain>
    </source>
</reference>
<keyword evidence="5" id="KW-1003">Cell membrane</keyword>
<dbReference type="GO" id="GO:0005886">
    <property type="term" value="C:plasma membrane"/>
    <property type="evidence" value="ECO:0007669"/>
    <property type="project" value="UniProtKB-SubCell"/>
</dbReference>
<dbReference type="GO" id="GO:0009425">
    <property type="term" value="C:bacterial-type flagellum basal body"/>
    <property type="evidence" value="ECO:0007669"/>
    <property type="project" value="UniProtKB-SubCell"/>
</dbReference>
<evidence type="ECO:0000256" key="9">
    <source>
        <dbReference type="ARBA" id="ARBA00023143"/>
    </source>
</evidence>
<accession>A0A432V5U9</accession>
<evidence type="ECO:0000313" key="13">
    <source>
        <dbReference type="Proteomes" id="UP000281647"/>
    </source>
</evidence>
<dbReference type="OrthoDB" id="8273530at2"/>
<dbReference type="EMBL" id="RKST01000011">
    <property type="protein sequence ID" value="RUM97556.1"/>
    <property type="molecule type" value="Genomic_DNA"/>
</dbReference>
<dbReference type="Proteomes" id="UP000281647">
    <property type="component" value="Unassembled WGS sequence"/>
</dbReference>
<dbReference type="InterPro" id="IPR036429">
    <property type="entry name" value="SpoA-like_sf"/>
</dbReference>
<keyword evidence="12" id="KW-0282">Flagellum</keyword>
<dbReference type="PANTHER" id="PTHR30034:SF6">
    <property type="entry name" value="YOP PROTEINS TRANSLOCATION PROTEIN Q"/>
    <property type="match status" value="1"/>
</dbReference>
<evidence type="ECO:0000256" key="8">
    <source>
        <dbReference type="ARBA" id="ARBA00023136"/>
    </source>
</evidence>
<evidence type="ECO:0000256" key="3">
    <source>
        <dbReference type="ARBA" id="ARBA00011049"/>
    </source>
</evidence>
<sequence length="311" mass="32985">MSSLANPAGMRASILERLIGETGEPNHVVGAARAVAERALPAITLALGGKLAVPVELDIEAVELARLIQARPQSGQHAMSVASSASSPDALILLMDSAAVAVVVSALFGGDPDLPVTPIERELSPTETEVASMVFQEIAQAVNGSGERAFAFRMPLPAAITGTELKKHIIRDAPAVRVDFRVSTATSSGRISLMMPQRVLLKHRGEASVAPGSDRDTASNWSARFGEEIMRSTVDLEASMPLARMTLGEVARLQEGMVIELGEGAQTEARLSARSKTLFVCEFGKLGQNYTVRIRHPFDAGQDLIDTLLPG</sequence>
<comment type="caution">
    <text evidence="12">The sequence shown here is derived from an EMBL/GenBank/DDBJ whole genome shotgun (WGS) entry which is preliminary data.</text>
</comment>
<dbReference type="InterPro" id="IPR001543">
    <property type="entry name" value="FliN-like_C"/>
</dbReference>
<comment type="similarity">
    <text evidence="3">Belongs to the FliM family.</text>
</comment>
<keyword evidence="6" id="KW-0145">Chemotaxis</keyword>
<dbReference type="Gene3D" id="3.40.1550.10">
    <property type="entry name" value="CheC-like"/>
    <property type="match status" value="1"/>
</dbReference>
<proteinExistence type="inferred from homology"/>